<dbReference type="STRING" id="1121279.SAMN02745887_00445"/>
<keyword evidence="5" id="KW-1185">Reference proteome</keyword>
<organism evidence="4 5">
    <name type="scientific">Chitinimonas taiwanensis DSM 18899</name>
    <dbReference type="NCBI Taxonomy" id="1121279"/>
    <lineage>
        <taxon>Bacteria</taxon>
        <taxon>Pseudomonadati</taxon>
        <taxon>Pseudomonadota</taxon>
        <taxon>Betaproteobacteria</taxon>
        <taxon>Neisseriales</taxon>
        <taxon>Chitinibacteraceae</taxon>
        <taxon>Chitinimonas</taxon>
    </lineage>
</organism>
<dbReference type="GO" id="GO:0070290">
    <property type="term" value="F:N-acylphosphatidylethanolamine-specific phospholipase D activity"/>
    <property type="evidence" value="ECO:0007669"/>
    <property type="project" value="InterPro"/>
</dbReference>
<sequence length="387" mass="42897">MPKLTPRSSCLLASLLSLGGCASQAPANPDYDPSKPHHTLQGFRNNYAHEQKGAADFWRWQWQRWTGPRIEHDLSQIPRVQPELAYLAANRQHTTVTWIGHATVLLQIGGLNILTDPVFSERASPLSFIGPPRRVPLPATLSQLPRIDVVLISHNHYDHLDQATIAALKQQAGGPPQFIVPLGIDRWLADEGVQHVQKLDWWQQTILPGQAGPLAIHLVPAQHWSKRSLFGDENRSLWGGFVLEYAGRRLWFAGDTGYSRDFHDIGRRFAPIDFAMIPVGAYAPRWFMRAQHVNPAEAVQIHRDVGARQSMGIHWGTFVLTDEALEQPIHDLRAARQQAGLPDSAFSLFAIGETRRLFADDAAAASPARPHEVSQPAPGLAATPNGA</sequence>
<dbReference type="InterPro" id="IPR001279">
    <property type="entry name" value="Metallo-B-lactamas"/>
</dbReference>
<gene>
    <name evidence="4" type="ORF">SAMN02745887_00445</name>
</gene>
<evidence type="ECO:0000313" key="5">
    <source>
        <dbReference type="Proteomes" id="UP000186513"/>
    </source>
</evidence>
<feature type="signal peptide" evidence="2">
    <location>
        <begin position="1"/>
        <end position="27"/>
    </location>
</feature>
<dbReference type="Proteomes" id="UP000186513">
    <property type="component" value="Unassembled WGS sequence"/>
</dbReference>
<dbReference type="PANTHER" id="PTHR15032:SF4">
    <property type="entry name" value="N-ACYL-PHOSPHATIDYLETHANOLAMINE-HYDROLYZING PHOSPHOLIPASE D"/>
    <property type="match status" value="1"/>
</dbReference>
<feature type="domain" description="Metallo-beta-lactamase" evidence="3">
    <location>
        <begin position="112"/>
        <end position="315"/>
    </location>
</feature>
<evidence type="ECO:0000256" key="1">
    <source>
        <dbReference type="SAM" id="MobiDB-lite"/>
    </source>
</evidence>
<evidence type="ECO:0000259" key="3">
    <source>
        <dbReference type="Pfam" id="PF12706"/>
    </source>
</evidence>
<dbReference type="PIRSF" id="PIRSF038896">
    <property type="entry name" value="NAPE-PLD"/>
    <property type="match status" value="1"/>
</dbReference>
<dbReference type="OrthoDB" id="9805728at2"/>
<dbReference type="Pfam" id="PF12706">
    <property type="entry name" value="Lactamase_B_2"/>
    <property type="match status" value="1"/>
</dbReference>
<keyword evidence="2" id="KW-0732">Signal</keyword>
<dbReference type="InterPro" id="IPR024884">
    <property type="entry name" value="NAPE-PLD"/>
</dbReference>
<dbReference type="RefSeq" id="WP_072426997.1">
    <property type="nucleotide sequence ID" value="NZ_FPKR01000002.1"/>
</dbReference>
<dbReference type="GO" id="GO:0008270">
    <property type="term" value="F:zinc ion binding"/>
    <property type="evidence" value="ECO:0007669"/>
    <property type="project" value="InterPro"/>
</dbReference>
<protein>
    <submittedName>
        <fullName evidence="4">L-ascorbate metabolism protein UlaG, beta-lactamase superfamily</fullName>
    </submittedName>
</protein>
<feature type="chain" id="PRO_5012950335" evidence="2">
    <location>
        <begin position="28"/>
        <end position="387"/>
    </location>
</feature>
<dbReference type="Gene3D" id="3.60.15.10">
    <property type="entry name" value="Ribonuclease Z/Hydroxyacylglutathione hydrolase-like"/>
    <property type="match status" value="1"/>
</dbReference>
<dbReference type="PANTHER" id="PTHR15032">
    <property type="entry name" value="N-ACYL-PHOSPHATIDYLETHANOLAMINE-HYDROLYZING PHOSPHOLIPASE D"/>
    <property type="match status" value="1"/>
</dbReference>
<proteinExistence type="predicted"/>
<evidence type="ECO:0000313" key="4">
    <source>
        <dbReference type="EMBL" id="SFZ71742.1"/>
    </source>
</evidence>
<evidence type="ECO:0000256" key="2">
    <source>
        <dbReference type="SAM" id="SignalP"/>
    </source>
</evidence>
<accession>A0A1K2H604</accession>
<reference evidence="4 5" key="1">
    <citation type="submission" date="2016-11" db="EMBL/GenBank/DDBJ databases">
        <authorList>
            <person name="Jaros S."/>
            <person name="Januszkiewicz K."/>
            <person name="Wedrychowicz H."/>
        </authorList>
    </citation>
    <scope>NUCLEOTIDE SEQUENCE [LARGE SCALE GENOMIC DNA]</scope>
    <source>
        <strain evidence="4 5">DSM 18899</strain>
    </source>
</reference>
<feature type="region of interest" description="Disordered" evidence="1">
    <location>
        <begin position="362"/>
        <end position="387"/>
    </location>
</feature>
<dbReference type="PROSITE" id="PS51257">
    <property type="entry name" value="PROKAR_LIPOPROTEIN"/>
    <property type="match status" value="1"/>
</dbReference>
<dbReference type="EMBL" id="FPKR01000002">
    <property type="protein sequence ID" value="SFZ71742.1"/>
    <property type="molecule type" value="Genomic_DNA"/>
</dbReference>
<dbReference type="InterPro" id="IPR036866">
    <property type="entry name" value="RibonucZ/Hydroxyglut_hydro"/>
</dbReference>
<name>A0A1K2H604_9NEIS</name>
<dbReference type="AlphaFoldDB" id="A0A1K2H604"/>
<dbReference type="GO" id="GO:0005737">
    <property type="term" value="C:cytoplasm"/>
    <property type="evidence" value="ECO:0007669"/>
    <property type="project" value="TreeGrafter"/>
</dbReference>
<dbReference type="SUPFAM" id="SSF56281">
    <property type="entry name" value="Metallo-hydrolase/oxidoreductase"/>
    <property type="match status" value="1"/>
</dbReference>